<sequence length="140" mass="15213">MSELEILQMATPAAQALLSCMVSDAWQATKGKFARLLGRDSEGDVQIIEGDLEESRREILEGTSDTSRVTAEVWKARFRQALLANPEMANDLRNLLGELGEDAGTSSQRVTQNAVAKDNAVVFQQSSGVQNYYGSASSNE</sequence>
<evidence type="ECO:0000313" key="1">
    <source>
        <dbReference type="EMBL" id="MFC4498748.1"/>
    </source>
</evidence>
<organism evidence="1 2">
    <name type="scientific">Streptomyces vulcanius</name>
    <dbReference type="NCBI Taxonomy" id="1441876"/>
    <lineage>
        <taxon>Bacteria</taxon>
        <taxon>Bacillati</taxon>
        <taxon>Actinomycetota</taxon>
        <taxon>Actinomycetes</taxon>
        <taxon>Kitasatosporales</taxon>
        <taxon>Streptomycetaceae</taxon>
        <taxon>Streptomyces</taxon>
    </lineage>
</organism>
<dbReference type="EMBL" id="JBHSFK010000002">
    <property type="protein sequence ID" value="MFC4498748.1"/>
    <property type="molecule type" value="Genomic_DNA"/>
</dbReference>
<keyword evidence="2" id="KW-1185">Reference proteome</keyword>
<reference evidence="2" key="1">
    <citation type="journal article" date="2019" name="Int. J. Syst. Evol. Microbiol.">
        <title>The Global Catalogue of Microorganisms (GCM) 10K type strain sequencing project: providing services to taxonomists for standard genome sequencing and annotation.</title>
        <authorList>
            <consortium name="The Broad Institute Genomics Platform"/>
            <consortium name="The Broad Institute Genome Sequencing Center for Infectious Disease"/>
            <person name="Wu L."/>
            <person name="Ma J."/>
        </authorList>
    </citation>
    <scope>NUCLEOTIDE SEQUENCE [LARGE SCALE GENOMIC DNA]</scope>
    <source>
        <strain evidence="2">CGMCC 4.7177</strain>
    </source>
</reference>
<protein>
    <submittedName>
        <fullName evidence="1">Uncharacterized protein</fullName>
    </submittedName>
</protein>
<name>A0ABV9AK66_9ACTN</name>
<evidence type="ECO:0000313" key="2">
    <source>
        <dbReference type="Proteomes" id="UP001595839"/>
    </source>
</evidence>
<comment type="caution">
    <text evidence="1">The sequence shown here is derived from an EMBL/GenBank/DDBJ whole genome shotgun (WGS) entry which is preliminary data.</text>
</comment>
<gene>
    <name evidence="1" type="ORF">ACFPIH_04290</name>
</gene>
<dbReference type="Proteomes" id="UP001595839">
    <property type="component" value="Unassembled WGS sequence"/>
</dbReference>
<proteinExistence type="predicted"/>
<dbReference type="RefSeq" id="WP_381168302.1">
    <property type="nucleotide sequence ID" value="NZ_JBHSFK010000002.1"/>
</dbReference>
<accession>A0ABV9AK66</accession>